<evidence type="ECO:0000256" key="3">
    <source>
        <dbReference type="ARBA" id="ARBA00022989"/>
    </source>
</evidence>
<feature type="transmembrane region" description="Helical" evidence="5">
    <location>
        <begin position="103"/>
        <end position="128"/>
    </location>
</feature>
<reference evidence="7 8" key="1">
    <citation type="submission" date="2020-06" db="EMBL/GenBank/DDBJ databases">
        <title>Genomic analysis of Salicibibacter sp. NKC5-3.</title>
        <authorList>
            <person name="Oh Y.J."/>
        </authorList>
    </citation>
    <scope>NUCLEOTIDE SEQUENCE [LARGE SCALE GENOMIC DNA]</scope>
    <source>
        <strain evidence="7 8">NKC5-3</strain>
    </source>
</reference>
<dbReference type="PRINTS" id="PR00164">
    <property type="entry name" value="ABC2TRNSPORT"/>
</dbReference>
<feature type="domain" description="ABC transmembrane type-2" evidence="6">
    <location>
        <begin position="23"/>
        <end position="256"/>
    </location>
</feature>
<dbReference type="GO" id="GO:0043190">
    <property type="term" value="C:ATP-binding cassette (ABC) transporter complex"/>
    <property type="evidence" value="ECO:0007669"/>
    <property type="project" value="InterPro"/>
</dbReference>
<keyword evidence="5" id="KW-0813">Transport</keyword>
<feature type="transmembrane region" description="Helical" evidence="5">
    <location>
        <begin position="21"/>
        <end position="40"/>
    </location>
</feature>
<comment type="subcellular location">
    <subcellularLocation>
        <location evidence="5">Cell membrane</location>
        <topology evidence="5">Multi-pass membrane protein</topology>
    </subcellularLocation>
    <subcellularLocation>
        <location evidence="1">Membrane</location>
        <topology evidence="1">Multi-pass membrane protein</topology>
    </subcellularLocation>
</comment>
<sequence length="257" mass="28082">MKLITDLWWVFIRYLRSILRSPFIILMTVVQPVLWMFLFGQVFSSMADLPGFGGNSYMDFLGPGIVMMSTMMAGAYAGMGIISDYRDGVLDRFLISPIHRSALLLGGLLQDALTMVLQVVIMVGIAMLLGTQFSGGFSGILLLILIAVVLGLGMGALSMSVGLIVRQEKSLTAAVGFTQLPLLFLSGLFMPLDLVPGWIETAAAFNPLNWAVEAGREVVGIQTDWGLAFQYSSYLLVMFILSCVLVLGAFRIYQRSL</sequence>
<dbReference type="Proteomes" id="UP000595823">
    <property type="component" value="Chromosome"/>
</dbReference>
<dbReference type="InterPro" id="IPR051784">
    <property type="entry name" value="Nod_factor_ABC_transporter"/>
</dbReference>
<accession>A0A7T6Z200</accession>
<evidence type="ECO:0000313" key="7">
    <source>
        <dbReference type="EMBL" id="QQK75323.1"/>
    </source>
</evidence>
<keyword evidence="3 5" id="KW-1133">Transmembrane helix</keyword>
<keyword evidence="5" id="KW-1003">Cell membrane</keyword>
<keyword evidence="8" id="KW-1185">Reference proteome</keyword>
<feature type="transmembrane region" description="Helical" evidence="5">
    <location>
        <begin position="234"/>
        <end position="253"/>
    </location>
</feature>
<keyword evidence="2 5" id="KW-0812">Transmembrane</keyword>
<organism evidence="7 8">
    <name type="scientific">Salicibibacter cibarius</name>
    <dbReference type="NCBI Taxonomy" id="2743000"/>
    <lineage>
        <taxon>Bacteria</taxon>
        <taxon>Bacillati</taxon>
        <taxon>Bacillota</taxon>
        <taxon>Bacilli</taxon>
        <taxon>Bacillales</taxon>
        <taxon>Bacillaceae</taxon>
        <taxon>Salicibibacter</taxon>
    </lineage>
</organism>
<dbReference type="InterPro" id="IPR013525">
    <property type="entry name" value="ABC2_TM"/>
</dbReference>
<keyword evidence="4 5" id="KW-0472">Membrane</keyword>
<dbReference type="RefSeq" id="WP_200127975.1">
    <property type="nucleotide sequence ID" value="NZ_CP054705.1"/>
</dbReference>
<evidence type="ECO:0000256" key="4">
    <source>
        <dbReference type="ARBA" id="ARBA00023136"/>
    </source>
</evidence>
<name>A0A7T6Z200_9BACI</name>
<dbReference type="Pfam" id="PF01061">
    <property type="entry name" value="ABC2_membrane"/>
    <property type="match status" value="1"/>
</dbReference>
<feature type="transmembrane region" description="Helical" evidence="5">
    <location>
        <begin position="60"/>
        <end position="82"/>
    </location>
</feature>
<evidence type="ECO:0000313" key="8">
    <source>
        <dbReference type="Proteomes" id="UP000595823"/>
    </source>
</evidence>
<gene>
    <name evidence="7" type="ORF">HUG15_06775</name>
</gene>
<dbReference type="PROSITE" id="PS51012">
    <property type="entry name" value="ABC_TM2"/>
    <property type="match status" value="1"/>
</dbReference>
<evidence type="ECO:0000256" key="2">
    <source>
        <dbReference type="ARBA" id="ARBA00022692"/>
    </source>
</evidence>
<dbReference type="PANTHER" id="PTHR43229:SF2">
    <property type="entry name" value="NODULATION PROTEIN J"/>
    <property type="match status" value="1"/>
</dbReference>
<dbReference type="PANTHER" id="PTHR43229">
    <property type="entry name" value="NODULATION PROTEIN J"/>
    <property type="match status" value="1"/>
</dbReference>
<dbReference type="InterPro" id="IPR047817">
    <property type="entry name" value="ABC2_TM_bact-type"/>
</dbReference>
<dbReference type="PIRSF" id="PIRSF006648">
    <property type="entry name" value="DrrB"/>
    <property type="match status" value="1"/>
</dbReference>
<protein>
    <recommendedName>
        <fullName evidence="5">Transport permease protein</fullName>
    </recommendedName>
</protein>
<dbReference type="GO" id="GO:0140359">
    <property type="term" value="F:ABC-type transporter activity"/>
    <property type="evidence" value="ECO:0007669"/>
    <property type="project" value="InterPro"/>
</dbReference>
<evidence type="ECO:0000259" key="6">
    <source>
        <dbReference type="PROSITE" id="PS51012"/>
    </source>
</evidence>
<dbReference type="AlphaFoldDB" id="A0A7T6Z200"/>
<dbReference type="EMBL" id="CP054705">
    <property type="protein sequence ID" value="QQK75323.1"/>
    <property type="molecule type" value="Genomic_DNA"/>
</dbReference>
<proteinExistence type="inferred from homology"/>
<evidence type="ECO:0000256" key="1">
    <source>
        <dbReference type="ARBA" id="ARBA00004141"/>
    </source>
</evidence>
<evidence type="ECO:0000256" key="5">
    <source>
        <dbReference type="RuleBase" id="RU361157"/>
    </source>
</evidence>
<feature type="transmembrane region" description="Helical" evidence="5">
    <location>
        <begin position="140"/>
        <end position="164"/>
    </location>
</feature>
<dbReference type="KEGG" id="scia:HUG15_06775"/>
<dbReference type="InterPro" id="IPR000412">
    <property type="entry name" value="ABC_2_transport"/>
</dbReference>
<feature type="transmembrane region" description="Helical" evidence="5">
    <location>
        <begin position="171"/>
        <end position="190"/>
    </location>
</feature>
<comment type="similarity">
    <text evidence="5">Belongs to the ABC-2 integral membrane protein family.</text>
</comment>